<dbReference type="EMBL" id="CACRXK020024017">
    <property type="protein sequence ID" value="CAB4038280.1"/>
    <property type="molecule type" value="Genomic_DNA"/>
</dbReference>
<organism evidence="1 2">
    <name type="scientific">Paramuricea clavata</name>
    <name type="common">Red gorgonian</name>
    <name type="synonym">Violescent sea-whip</name>
    <dbReference type="NCBI Taxonomy" id="317549"/>
    <lineage>
        <taxon>Eukaryota</taxon>
        <taxon>Metazoa</taxon>
        <taxon>Cnidaria</taxon>
        <taxon>Anthozoa</taxon>
        <taxon>Octocorallia</taxon>
        <taxon>Malacalcyonacea</taxon>
        <taxon>Plexauridae</taxon>
        <taxon>Paramuricea</taxon>
    </lineage>
</organism>
<reference evidence="1" key="1">
    <citation type="submission" date="2020-04" db="EMBL/GenBank/DDBJ databases">
        <authorList>
            <person name="Alioto T."/>
            <person name="Alioto T."/>
            <person name="Gomez Garrido J."/>
        </authorList>
    </citation>
    <scope>NUCLEOTIDE SEQUENCE</scope>
    <source>
        <strain evidence="1">A484AB</strain>
    </source>
</reference>
<sequence length="175" mass="20536">VEYLSLFFKEINHTLSLMSCEDFPKGRLRETLVLLNNLVLLVQNVKQHLRLNQVKILCRLVECLITTIVLQKKGIDLQDEPSVLENENDRDKNLSTSFQLTDIPKEMSSHLQSQKAFVEGFIDARLSLGLEYSKDTEWDQELQAWNELLSLSVPDIFYMPWHKKFMAKFQNRIHK</sequence>
<feature type="non-terminal residue" evidence="1">
    <location>
        <position position="175"/>
    </location>
</feature>
<accession>A0A6S7K8P2</accession>
<evidence type="ECO:0000313" key="1">
    <source>
        <dbReference type="EMBL" id="CAB4038280.1"/>
    </source>
</evidence>
<dbReference type="Proteomes" id="UP001152795">
    <property type="component" value="Unassembled WGS sequence"/>
</dbReference>
<proteinExistence type="predicted"/>
<keyword evidence="2" id="KW-1185">Reference proteome</keyword>
<comment type="caution">
    <text evidence="1">The sequence shown here is derived from an EMBL/GenBank/DDBJ whole genome shotgun (WGS) entry which is preliminary data.</text>
</comment>
<protein>
    <submittedName>
        <fullName evidence="1">Uncharacterized protein</fullName>
    </submittedName>
</protein>
<evidence type="ECO:0000313" key="2">
    <source>
        <dbReference type="Proteomes" id="UP001152795"/>
    </source>
</evidence>
<feature type="non-terminal residue" evidence="1">
    <location>
        <position position="1"/>
    </location>
</feature>
<dbReference type="AlphaFoldDB" id="A0A6S7K8P2"/>
<name>A0A6S7K8P2_PARCT</name>
<dbReference type="OrthoDB" id="5976613at2759"/>
<gene>
    <name evidence="1" type="ORF">PACLA_8A024640</name>
</gene>